<feature type="region of interest" description="Disordered" evidence="1">
    <location>
        <begin position="1366"/>
        <end position="1411"/>
    </location>
</feature>
<organism evidence="2 3">
    <name type="scientific">Symbiodinium microadriaticum</name>
    <name type="common">Dinoflagellate</name>
    <name type="synonym">Zooxanthella microadriatica</name>
    <dbReference type="NCBI Taxonomy" id="2951"/>
    <lineage>
        <taxon>Eukaryota</taxon>
        <taxon>Sar</taxon>
        <taxon>Alveolata</taxon>
        <taxon>Dinophyceae</taxon>
        <taxon>Suessiales</taxon>
        <taxon>Symbiodiniaceae</taxon>
        <taxon>Symbiodinium</taxon>
    </lineage>
</organism>
<comment type="caution">
    <text evidence="2">The sequence shown here is derived from an EMBL/GenBank/DDBJ whole genome shotgun (WGS) entry which is preliminary data.</text>
</comment>
<evidence type="ECO:0000313" key="2">
    <source>
        <dbReference type="EMBL" id="OLP90724.1"/>
    </source>
</evidence>
<sequence length="1436" mass="156475">MPQDAVVQLAKHSAYDGDAVQQLRALSSEALEELSRDLWEAALSGSGSGGAWAVQAAWLGSPGRLSELATSGSHAVGVRALTALLKTDPARLLSLLGFCGDGGVVETSPLSAARRRVALRTLGRLSRTTLEGLVTPELLNKLVSVPSDCPSAARLLKGANPEIVEVWWPKLPVPCSTAISIATRLPQLTLQLIVDAPQRWKEHEFHKVVSACAASAPAALGFLVQCAQQAAFKKAAAQPKLFLWILQGLSRKAPQEGLAAVARLPGLGRADLKQWGAVLRVCARRGDSWPLALEVAVKLVEDPADPAPLFRALKPERQLSKEQLGALFTRVGLQHLGGCLKDLQPWNQDRDLEEALSALVDSMPHPPASISGLAQWTPQARRLLTQKLTEKKPPEVAGGPPDSNFLEALSWQPYADVEAEIKKRCSSSNASARQAGLCSLILCAGRDGPVAVTDTLKFFDLRLRNEQDNVRAGVLRQMVEVPVLVWQDVHIPSLRQLLTSSVQAKGTSSESLSVWRLLVEALMANGAALRTELGLGAYGTFALEVKSQLTDALLWNANDAEFGSGVLCQTARLQPQLAFVAFPWLVDFLRPSIRAFLDSRRVDQACALLVQWDSQRLEFLRKLPSGGPPTVPDITNACAAFAVLLRETVATALQGIHSIHFSAAAWAQAALQSVLLPSFAHLKDSENLTWAQEQAVRCLCQLCSSWWQTFVGRMGSALPWHTSLAVQFLGRPEARHLQRRNGALFNELVQALCGNWDSMAEWQKRQFAGVVTQQWGGACRSAETFSGVAPLLHRLCDWPDAHVVEQRSTNKRIGEVTNNIRLRERAQELVARQRSGRASLLARWRRQDASLKAELLCTSRVLLRALQHKPEAIQLLVGFESDKLQQLQRLMASWNCSGCPLHFLNEEWKGPRQFFSWPVALQRSFANVWLDPGPLGLREFQEVTIPWEVKLAQCRLRLALPALGVEELGSVLEACTETLNKEHQEDNTAVAIARGRAGWLLDRLIPVMARADRPKEVFQLISRQLGQGNSKQAARSFQHVLRRLGPIDAQNALEAALQSRLKVAERVALLRDSSELGLFNGSDANFVALLESLYESHRDVGGAVLAALCKIGQTSLLKRVSQDDRSLYQLQVMLGQLQSTSGSFLGDEVASVLAMFCQRPGLGVQSLQVLSAWAQSRRTRDAGTVAQVASASSQALASKDEGLWAPAAGCLVSLAHLDSSPLTTIFCQLSAEVANLLRASSRLRVLTQRLLHAKASAEASEALVLAVVSAAFLTPSALALRFGLELWATCLHWNEPAKVLEALQNLPSLHPILLPVLLSSCSTSLAQQRPQALRETARALLRAETEPALVMLMAVVKFLHPQRTEPQVTQIPEQELANTDSEDEEADSELASPRPPEPPEPPRPSEDGDAAEFVQALGPLCSASASLQLLLTDLQL</sequence>
<reference evidence="2 3" key="1">
    <citation type="submission" date="2016-02" db="EMBL/GenBank/DDBJ databases">
        <title>Genome analysis of coral dinoflagellate symbionts highlights evolutionary adaptations to a symbiotic lifestyle.</title>
        <authorList>
            <person name="Aranda M."/>
            <person name="Li Y."/>
            <person name="Liew Y.J."/>
            <person name="Baumgarten S."/>
            <person name="Simakov O."/>
            <person name="Wilson M."/>
            <person name="Piel J."/>
            <person name="Ashoor H."/>
            <person name="Bougouffa S."/>
            <person name="Bajic V.B."/>
            <person name="Ryu T."/>
            <person name="Ravasi T."/>
            <person name="Bayer T."/>
            <person name="Micklem G."/>
            <person name="Kim H."/>
            <person name="Bhak J."/>
            <person name="Lajeunesse T.C."/>
            <person name="Voolstra C.R."/>
        </authorList>
    </citation>
    <scope>NUCLEOTIDE SEQUENCE [LARGE SCALE GENOMIC DNA]</scope>
    <source>
        <strain evidence="2 3">CCMP2467</strain>
    </source>
</reference>
<name>A0A1Q9D6F5_SYMMI</name>
<evidence type="ECO:0000313" key="3">
    <source>
        <dbReference type="Proteomes" id="UP000186817"/>
    </source>
</evidence>
<evidence type="ECO:0000256" key="1">
    <source>
        <dbReference type="SAM" id="MobiDB-lite"/>
    </source>
</evidence>
<protein>
    <submittedName>
        <fullName evidence="2">Uncharacterized protein</fullName>
    </submittedName>
</protein>
<gene>
    <name evidence="2" type="ORF">AK812_SmicGene27672</name>
</gene>
<dbReference type="Proteomes" id="UP000186817">
    <property type="component" value="Unassembled WGS sequence"/>
</dbReference>
<dbReference type="EMBL" id="LSRX01000697">
    <property type="protein sequence ID" value="OLP90724.1"/>
    <property type="molecule type" value="Genomic_DNA"/>
</dbReference>
<accession>A0A1Q9D6F5</accession>
<feature type="compositionally biased region" description="Polar residues" evidence="1">
    <location>
        <begin position="1366"/>
        <end position="1379"/>
    </location>
</feature>
<feature type="compositionally biased region" description="Pro residues" evidence="1">
    <location>
        <begin position="1393"/>
        <end position="1402"/>
    </location>
</feature>
<dbReference type="OrthoDB" id="423388at2759"/>
<keyword evidence="3" id="KW-1185">Reference proteome</keyword>
<dbReference type="SUPFAM" id="SSF48371">
    <property type="entry name" value="ARM repeat"/>
    <property type="match status" value="1"/>
</dbReference>
<proteinExistence type="predicted"/>
<dbReference type="InterPro" id="IPR016024">
    <property type="entry name" value="ARM-type_fold"/>
</dbReference>